<organism evidence="2 3">
    <name type="scientific">Gimesia algae</name>
    <dbReference type="NCBI Taxonomy" id="2527971"/>
    <lineage>
        <taxon>Bacteria</taxon>
        <taxon>Pseudomonadati</taxon>
        <taxon>Planctomycetota</taxon>
        <taxon>Planctomycetia</taxon>
        <taxon>Planctomycetales</taxon>
        <taxon>Planctomycetaceae</taxon>
        <taxon>Gimesia</taxon>
    </lineage>
</organism>
<evidence type="ECO:0000256" key="1">
    <source>
        <dbReference type="SAM" id="MobiDB-lite"/>
    </source>
</evidence>
<accession>A0A517VMB3</accession>
<dbReference type="AlphaFoldDB" id="A0A517VMB3"/>
<proteinExistence type="predicted"/>
<keyword evidence="3" id="KW-1185">Reference proteome</keyword>
<sequence>MPSNDSRESTSQKSSGIDNTYQNSEHLNCVPGWQMPETGLYGIDFWSHMWKRPEKTICDWIRKYRIPYIGVEPKNSYIYVSDFLSHIGKIKEDEAEQR</sequence>
<reference evidence="2 3" key="1">
    <citation type="submission" date="2019-02" db="EMBL/GenBank/DDBJ databases">
        <title>Deep-cultivation of Planctomycetes and their phenomic and genomic characterization uncovers novel biology.</title>
        <authorList>
            <person name="Wiegand S."/>
            <person name="Jogler M."/>
            <person name="Boedeker C."/>
            <person name="Pinto D."/>
            <person name="Vollmers J."/>
            <person name="Rivas-Marin E."/>
            <person name="Kohn T."/>
            <person name="Peeters S.H."/>
            <person name="Heuer A."/>
            <person name="Rast P."/>
            <person name="Oberbeckmann S."/>
            <person name="Bunk B."/>
            <person name="Jeske O."/>
            <person name="Meyerdierks A."/>
            <person name="Storesund J.E."/>
            <person name="Kallscheuer N."/>
            <person name="Luecker S."/>
            <person name="Lage O.M."/>
            <person name="Pohl T."/>
            <person name="Merkel B.J."/>
            <person name="Hornburger P."/>
            <person name="Mueller R.-W."/>
            <person name="Bruemmer F."/>
            <person name="Labrenz M."/>
            <person name="Spormann A.M."/>
            <person name="Op den Camp H."/>
            <person name="Overmann J."/>
            <person name="Amann R."/>
            <person name="Jetten M.S.M."/>
            <person name="Mascher T."/>
            <person name="Medema M.H."/>
            <person name="Devos D.P."/>
            <person name="Kaster A.-K."/>
            <person name="Ovreas L."/>
            <person name="Rohde M."/>
            <person name="Galperin M.Y."/>
            <person name="Jogler C."/>
        </authorList>
    </citation>
    <scope>NUCLEOTIDE SEQUENCE [LARGE SCALE GENOMIC DNA]</scope>
    <source>
        <strain evidence="2 3">Pan161</strain>
    </source>
</reference>
<dbReference type="EMBL" id="CP036343">
    <property type="protein sequence ID" value="QDT94146.1"/>
    <property type="molecule type" value="Genomic_DNA"/>
</dbReference>
<feature type="compositionally biased region" description="Basic and acidic residues" evidence="1">
    <location>
        <begin position="1"/>
        <end position="10"/>
    </location>
</feature>
<dbReference type="KEGG" id="gax:Pan161_58390"/>
<evidence type="ECO:0000313" key="3">
    <source>
        <dbReference type="Proteomes" id="UP000316855"/>
    </source>
</evidence>
<feature type="compositionally biased region" description="Polar residues" evidence="1">
    <location>
        <begin position="11"/>
        <end position="23"/>
    </location>
</feature>
<gene>
    <name evidence="2" type="ORF">Pan161_58390</name>
</gene>
<dbReference type="Proteomes" id="UP000316855">
    <property type="component" value="Chromosome"/>
</dbReference>
<protein>
    <submittedName>
        <fullName evidence="2">Uncharacterized protein</fullName>
    </submittedName>
</protein>
<name>A0A517VMB3_9PLAN</name>
<evidence type="ECO:0000313" key="2">
    <source>
        <dbReference type="EMBL" id="QDT94146.1"/>
    </source>
</evidence>
<feature type="region of interest" description="Disordered" evidence="1">
    <location>
        <begin position="1"/>
        <end position="23"/>
    </location>
</feature>